<organism evidence="2 3">
    <name type="scientific">Coprinellus micaceus</name>
    <name type="common">Glistening ink-cap mushroom</name>
    <name type="synonym">Coprinus micaceus</name>
    <dbReference type="NCBI Taxonomy" id="71717"/>
    <lineage>
        <taxon>Eukaryota</taxon>
        <taxon>Fungi</taxon>
        <taxon>Dikarya</taxon>
        <taxon>Basidiomycota</taxon>
        <taxon>Agaricomycotina</taxon>
        <taxon>Agaricomycetes</taxon>
        <taxon>Agaricomycetidae</taxon>
        <taxon>Agaricales</taxon>
        <taxon>Agaricineae</taxon>
        <taxon>Psathyrellaceae</taxon>
        <taxon>Coprinellus</taxon>
    </lineage>
</organism>
<proteinExistence type="predicted"/>
<keyword evidence="3" id="KW-1185">Reference proteome</keyword>
<dbReference type="EMBL" id="QPFP01000446">
    <property type="protein sequence ID" value="TEB11501.1"/>
    <property type="molecule type" value="Genomic_DNA"/>
</dbReference>
<dbReference type="AlphaFoldDB" id="A0A4Y7RRN3"/>
<name>A0A4Y7RRN3_COPMI</name>
<feature type="region of interest" description="Disordered" evidence="1">
    <location>
        <begin position="1"/>
        <end position="30"/>
    </location>
</feature>
<evidence type="ECO:0000313" key="2">
    <source>
        <dbReference type="EMBL" id="TEB11501.1"/>
    </source>
</evidence>
<feature type="compositionally biased region" description="Basic residues" evidence="1">
    <location>
        <begin position="1"/>
        <end position="11"/>
    </location>
</feature>
<accession>A0A4Y7RRN3</accession>
<protein>
    <submittedName>
        <fullName evidence="2">Uncharacterized protein</fullName>
    </submittedName>
</protein>
<comment type="caution">
    <text evidence="2">The sequence shown here is derived from an EMBL/GenBank/DDBJ whole genome shotgun (WGS) entry which is preliminary data.</text>
</comment>
<evidence type="ECO:0000313" key="3">
    <source>
        <dbReference type="Proteomes" id="UP000298030"/>
    </source>
</evidence>
<reference evidence="2 3" key="1">
    <citation type="journal article" date="2019" name="Nat. Ecol. Evol.">
        <title>Megaphylogeny resolves global patterns of mushroom evolution.</title>
        <authorList>
            <person name="Varga T."/>
            <person name="Krizsan K."/>
            <person name="Foldi C."/>
            <person name="Dima B."/>
            <person name="Sanchez-Garcia M."/>
            <person name="Sanchez-Ramirez S."/>
            <person name="Szollosi G.J."/>
            <person name="Szarkandi J.G."/>
            <person name="Papp V."/>
            <person name="Albert L."/>
            <person name="Andreopoulos W."/>
            <person name="Angelini C."/>
            <person name="Antonin V."/>
            <person name="Barry K.W."/>
            <person name="Bougher N.L."/>
            <person name="Buchanan P."/>
            <person name="Buyck B."/>
            <person name="Bense V."/>
            <person name="Catcheside P."/>
            <person name="Chovatia M."/>
            <person name="Cooper J."/>
            <person name="Damon W."/>
            <person name="Desjardin D."/>
            <person name="Finy P."/>
            <person name="Geml J."/>
            <person name="Haridas S."/>
            <person name="Hughes K."/>
            <person name="Justo A."/>
            <person name="Karasinski D."/>
            <person name="Kautmanova I."/>
            <person name="Kiss B."/>
            <person name="Kocsube S."/>
            <person name="Kotiranta H."/>
            <person name="LaButti K.M."/>
            <person name="Lechner B.E."/>
            <person name="Liimatainen K."/>
            <person name="Lipzen A."/>
            <person name="Lukacs Z."/>
            <person name="Mihaltcheva S."/>
            <person name="Morgado L.N."/>
            <person name="Niskanen T."/>
            <person name="Noordeloos M.E."/>
            <person name="Ohm R.A."/>
            <person name="Ortiz-Santana B."/>
            <person name="Ovrebo C."/>
            <person name="Racz N."/>
            <person name="Riley R."/>
            <person name="Savchenko A."/>
            <person name="Shiryaev A."/>
            <person name="Soop K."/>
            <person name="Spirin V."/>
            <person name="Szebenyi C."/>
            <person name="Tomsovsky M."/>
            <person name="Tulloss R.E."/>
            <person name="Uehling J."/>
            <person name="Grigoriev I.V."/>
            <person name="Vagvolgyi C."/>
            <person name="Papp T."/>
            <person name="Martin F.M."/>
            <person name="Miettinen O."/>
            <person name="Hibbett D.S."/>
            <person name="Nagy L.G."/>
        </authorList>
    </citation>
    <scope>NUCLEOTIDE SEQUENCE [LARGE SCALE GENOMIC DNA]</scope>
    <source>
        <strain evidence="2 3">FP101781</strain>
    </source>
</reference>
<evidence type="ECO:0000256" key="1">
    <source>
        <dbReference type="SAM" id="MobiDB-lite"/>
    </source>
</evidence>
<dbReference type="Proteomes" id="UP000298030">
    <property type="component" value="Unassembled WGS sequence"/>
</dbReference>
<gene>
    <name evidence="2" type="ORF">FA13DRAFT_990980</name>
</gene>
<sequence>MPPIRPPKRVGTRAATRPPPFNSTQKPKKLEWSCGSEKVAWTWSDDDNRLRTSITVKSASMINAMMRDGGREENLDSSTQKTLTWNRWRRTNPILHSHRIPFSSRRDR</sequence>